<evidence type="ECO:0000256" key="10">
    <source>
        <dbReference type="ARBA" id="ARBA00023128"/>
    </source>
</evidence>
<dbReference type="GO" id="GO:0009060">
    <property type="term" value="P:aerobic respiration"/>
    <property type="evidence" value="ECO:0007669"/>
    <property type="project" value="TreeGrafter"/>
</dbReference>
<evidence type="ECO:0000256" key="5">
    <source>
        <dbReference type="ARBA" id="ARBA00022448"/>
    </source>
</evidence>
<dbReference type="PANTHER" id="PTHR11432">
    <property type="entry name" value="NADH DEHYDROGENASE SUBUNIT 1"/>
    <property type="match status" value="1"/>
</dbReference>
<gene>
    <name evidence="15" type="primary">ND1</name>
</gene>
<evidence type="ECO:0000256" key="11">
    <source>
        <dbReference type="ARBA" id="ARBA00023136"/>
    </source>
</evidence>
<comment type="subcellular location">
    <subcellularLocation>
        <location evidence="2 12">Mitochondrion inner membrane</location>
        <topology evidence="2 12">Multi-pass membrane protein</topology>
    </subcellularLocation>
</comment>
<sequence length="300" mass="35443">MTLIFYLLLTLLGVAFFTLLERKILGLIQVRKGPWKVGLIGILQPMADAAKLFTKDSLFSMKSNFKLYDYSVMFFFILSLIFFFSKPFFFQLLNFYSFLFLLFLYSLGVYAPLITGWSSNSKFSLIGSMRSIMSSISYEIPLGMIFFFLCFFYSSASLMEMMKKNYYYIFLYFVFLWVLFIIFSIEGNRTPFDLSECESELVSGFNVEYGGTEFSFIFLGENLMLLFNSLILSIIFYPQFTNLIWIFFILLFILTRGSFPRFRLDHMITLCWFMAIPSLTYMMIVFLLLLFNFNFMKFNL</sequence>
<name>A0A096X741_9NEOP</name>
<feature type="transmembrane region" description="Helical" evidence="14">
    <location>
        <begin position="135"/>
        <end position="154"/>
    </location>
</feature>
<evidence type="ECO:0000256" key="13">
    <source>
        <dbReference type="RuleBase" id="RU000473"/>
    </source>
</evidence>
<evidence type="ECO:0000256" key="1">
    <source>
        <dbReference type="ARBA" id="ARBA00003257"/>
    </source>
</evidence>
<keyword evidence="9 13" id="KW-0830">Ubiquinone</keyword>
<dbReference type="AlphaFoldDB" id="A0A096X741"/>
<proteinExistence type="inferred from homology"/>
<evidence type="ECO:0000256" key="14">
    <source>
        <dbReference type="SAM" id="Phobius"/>
    </source>
</evidence>
<feature type="transmembrane region" description="Helical" evidence="14">
    <location>
        <begin position="166"/>
        <end position="185"/>
    </location>
</feature>
<evidence type="ECO:0000256" key="7">
    <source>
        <dbReference type="ARBA" id="ARBA00022792"/>
    </source>
</evidence>
<dbReference type="GO" id="GO:0003954">
    <property type="term" value="F:NADH dehydrogenase activity"/>
    <property type="evidence" value="ECO:0007669"/>
    <property type="project" value="TreeGrafter"/>
</dbReference>
<feature type="transmembrane region" description="Helical" evidence="14">
    <location>
        <begin position="267"/>
        <end position="291"/>
    </location>
</feature>
<keyword evidence="7" id="KW-0999">Mitochondrion inner membrane</keyword>
<comment type="similarity">
    <text evidence="3 12">Belongs to the complex I subunit 1 family.</text>
</comment>
<evidence type="ECO:0000256" key="3">
    <source>
        <dbReference type="ARBA" id="ARBA00010535"/>
    </source>
</evidence>
<dbReference type="GO" id="GO:0008137">
    <property type="term" value="F:NADH dehydrogenase (ubiquinone) activity"/>
    <property type="evidence" value="ECO:0007669"/>
    <property type="project" value="UniProtKB-EC"/>
</dbReference>
<geneLocation type="mitochondrion" evidence="15"/>
<dbReference type="GO" id="GO:0005743">
    <property type="term" value="C:mitochondrial inner membrane"/>
    <property type="evidence" value="ECO:0007669"/>
    <property type="project" value="UniProtKB-SubCell"/>
</dbReference>
<keyword evidence="12" id="KW-0520">NAD</keyword>
<evidence type="ECO:0000256" key="8">
    <source>
        <dbReference type="ARBA" id="ARBA00022989"/>
    </source>
</evidence>
<dbReference type="Pfam" id="PF00146">
    <property type="entry name" value="NADHdh"/>
    <property type="match status" value="1"/>
</dbReference>
<dbReference type="InterPro" id="IPR018086">
    <property type="entry name" value="NADH_UbQ_OxRdtase_su1_CS"/>
</dbReference>
<comment type="function">
    <text evidence="1">Core subunit of the mitochondrial membrane respiratory chain NADH dehydrogenase (Complex I) that is believed to belong to the minimal assembly required for catalysis. Complex I functions in the transfer of electrons from NADH to the respiratory chain. The immediate electron acceptor for the enzyme is believed to be ubiquinone.</text>
</comment>
<evidence type="ECO:0000256" key="9">
    <source>
        <dbReference type="ARBA" id="ARBA00023075"/>
    </source>
</evidence>
<keyword evidence="6 12" id="KW-0812">Transmembrane</keyword>
<keyword evidence="10 13" id="KW-0496">Mitochondrion</keyword>
<dbReference type="EC" id="7.1.1.2" evidence="13"/>
<evidence type="ECO:0000256" key="2">
    <source>
        <dbReference type="ARBA" id="ARBA00004448"/>
    </source>
</evidence>
<evidence type="ECO:0000256" key="4">
    <source>
        <dbReference type="ARBA" id="ARBA00021009"/>
    </source>
</evidence>
<dbReference type="EMBL" id="KF649226">
    <property type="protein sequence ID" value="AHA47089.1"/>
    <property type="molecule type" value="Genomic_DNA"/>
</dbReference>
<keyword evidence="11 14" id="KW-0472">Membrane</keyword>
<dbReference type="PANTHER" id="PTHR11432:SF3">
    <property type="entry name" value="NADH-UBIQUINONE OXIDOREDUCTASE CHAIN 1"/>
    <property type="match status" value="1"/>
</dbReference>
<comment type="catalytic activity">
    <reaction evidence="13">
        <text>a ubiquinone + NADH + 5 H(+)(in) = a ubiquinol + NAD(+) + 4 H(+)(out)</text>
        <dbReference type="Rhea" id="RHEA:29091"/>
        <dbReference type="Rhea" id="RHEA-COMP:9565"/>
        <dbReference type="Rhea" id="RHEA-COMP:9566"/>
        <dbReference type="ChEBI" id="CHEBI:15378"/>
        <dbReference type="ChEBI" id="CHEBI:16389"/>
        <dbReference type="ChEBI" id="CHEBI:17976"/>
        <dbReference type="ChEBI" id="CHEBI:57540"/>
        <dbReference type="ChEBI" id="CHEBI:57945"/>
        <dbReference type="EC" id="7.1.1.2"/>
    </reaction>
</comment>
<keyword evidence="8 14" id="KW-1133">Transmembrane helix</keyword>
<evidence type="ECO:0000256" key="12">
    <source>
        <dbReference type="RuleBase" id="RU000471"/>
    </source>
</evidence>
<dbReference type="InterPro" id="IPR001694">
    <property type="entry name" value="NADH_UbQ_OxRdtase_su1/FPO"/>
</dbReference>
<feature type="transmembrane region" description="Helical" evidence="14">
    <location>
        <begin position="67"/>
        <end position="85"/>
    </location>
</feature>
<reference evidence="15" key="1">
    <citation type="journal article" date="2014" name="BMC Genomics">
        <title>Evolution of multipartite mitochondrial genomes in the booklice of the genus Liposcelis (Psocoptera).</title>
        <authorList>
            <person name="Chen S.C."/>
            <person name="Wei D.D."/>
            <person name="Shao R."/>
            <person name="Shi J.X."/>
            <person name="Dou W."/>
            <person name="Wang J.J."/>
        </authorList>
    </citation>
    <scope>NUCLEOTIDE SEQUENCE</scope>
</reference>
<keyword evidence="5" id="KW-0813">Transport</keyword>
<organism evidence="15">
    <name type="scientific">Liposcelis paeta</name>
    <dbReference type="NCBI Taxonomy" id="209927"/>
    <lineage>
        <taxon>Eukaryota</taxon>
        <taxon>Metazoa</taxon>
        <taxon>Ecdysozoa</taxon>
        <taxon>Arthropoda</taxon>
        <taxon>Hexapoda</taxon>
        <taxon>Insecta</taxon>
        <taxon>Pterygota</taxon>
        <taxon>Neoptera</taxon>
        <taxon>Paraneoptera</taxon>
        <taxon>Psocodea</taxon>
        <taxon>Troctomorpha</taxon>
        <taxon>Liposcelidetae</taxon>
        <taxon>Liposcelididae</taxon>
        <taxon>Liposcelis</taxon>
    </lineage>
</organism>
<protein>
    <recommendedName>
        <fullName evidence="4 13">NADH-ubiquinone oxidoreductase chain 1</fullName>
        <ecNumber evidence="13">7.1.1.2</ecNumber>
    </recommendedName>
</protein>
<dbReference type="PROSITE" id="PS00668">
    <property type="entry name" value="COMPLEX1_ND1_2"/>
    <property type="match status" value="1"/>
</dbReference>
<feature type="transmembrane region" description="Helical" evidence="14">
    <location>
        <begin position="92"/>
        <end position="115"/>
    </location>
</feature>
<evidence type="ECO:0000256" key="6">
    <source>
        <dbReference type="ARBA" id="ARBA00022692"/>
    </source>
</evidence>
<accession>A0A096X741</accession>
<feature type="transmembrane region" description="Helical" evidence="14">
    <location>
        <begin position="230"/>
        <end position="255"/>
    </location>
</feature>
<evidence type="ECO:0000313" key="15">
    <source>
        <dbReference type="EMBL" id="AHA47089.1"/>
    </source>
</evidence>